<evidence type="ECO:0000313" key="3">
    <source>
        <dbReference type="Proteomes" id="UP000218334"/>
    </source>
</evidence>
<sequence>MDVRPFQVEDQPIYEGAEDEVDWTPDSLKEENYVDFDPPENDADNSGGCISSRGSVTNKSVDKVDEEISNEGRGTKLRRTGRYNDTSAIRVQISGDLIGFLMKEMDTIEVWHPASGFCSSFVLPSGIDDFTFLSQTSFLIVRPLGYLEVYQFHTPTGSSPPPVLLGSFSFPPLSDGFSFWHCSLSGNPSPGYIPRSQPGINSNAINSAYHPSLADRVLACCIYILEPSPTQGLSSRSAIKE</sequence>
<accession>A0A2H3CEH5</accession>
<dbReference type="STRING" id="1076256.A0A2H3CEH5"/>
<evidence type="ECO:0000256" key="1">
    <source>
        <dbReference type="SAM" id="MobiDB-lite"/>
    </source>
</evidence>
<dbReference type="Proteomes" id="UP000218334">
    <property type="component" value="Unassembled WGS sequence"/>
</dbReference>
<gene>
    <name evidence="2" type="ORF">ARMSODRAFT_1010273</name>
</gene>
<dbReference type="EMBL" id="KZ293415">
    <property type="protein sequence ID" value="PBK77622.1"/>
    <property type="molecule type" value="Genomic_DNA"/>
</dbReference>
<evidence type="ECO:0000313" key="2">
    <source>
        <dbReference type="EMBL" id="PBK77622.1"/>
    </source>
</evidence>
<proteinExistence type="predicted"/>
<protein>
    <submittedName>
        <fullName evidence="2">Uncharacterized protein</fullName>
    </submittedName>
</protein>
<dbReference type="AlphaFoldDB" id="A0A2H3CEH5"/>
<keyword evidence="3" id="KW-1185">Reference proteome</keyword>
<reference evidence="3" key="1">
    <citation type="journal article" date="2017" name="Nat. Ecol. Evol.">
        <title>Genome expansion and lineage-specific genetic innovations in the forest pathogenic fungi Armillaria.</title>
        <authorList>
            <person name="Sipos G."/>
            <person name="Prasanna A.N."/>
            <person name="Walter M.C."/>
            <person name="O'Connor E."/>
            <person name="Balint B."/>
            <person name="Krizsan K."/>
            <person name="Kiss B."/>
            <person name="Hess J."/>
            <person name="Varga T."/>
            <person name="Slot J."/>
            <person name="Riley R."/>
            <person name="Boka B."/>
            <person name="Rigling D."/>
            <person name="Barry K."/>
            <person name="Lee J."/>
            <person name="Mihaltcheva S."/>
            <person name="LaButti K."/>
            <person name="Lipzen A."/>
            <person name="Waldron R."/>
            <person name="Moloney N.M."/>
            <person name="Sperisen C."/>
            <person name="Kredics L."/>
            <person name="Vagvoelgyi C."/>
            <person name="Patrignani A."/>
            <person name="Fitzpatrick D."/>
            <person name="Nagy I."/>
            <person name="Doyle S."/>
            <person name="Anderson J.B."/>
            <person name="Grigoriev I.V."/>
            <person name="Gueldener U."/>
            <person name="Muensterkoetter M."/>
            <person name="Nagy L.G."/>
        </authorList>
    </citation>
    <scope>NUCLEOTIDE SEQUENCE [LARGE SCALE GENOMIC DNA]</scope>
    <source>
        <strain evidence="3">28-4</strain>
    </source>
</reference>
<feature type="compositionally biased region" description="Acidic residues" evidence="1">
    <location>
        <begin position="33"/>
        <end position="43"/>
    </location>
</feature>
<feature type="region of interest" description="Disordered" evidence="1">
    <location>
        <begin position="1"/>
        <end position="56"/>
    </location>
</feature>
<name>A0A2H3CEH5_9AGAR</name>
<organism evidence="2 3">
    <name type="scientific">Armillaria solidipes</name>
    <dbReference type="NCBI Taxonomy" id="1076256"/>
    <lineage>
        <taxon>Eukaryota</taxon>
        <taxon>Fungi</taxon>
        <taxon>Dikarya</taxon>
        <taxon>Basidiomycota</taxon>
        <taxon>Agaricomycotina</taxon>
        <taxon>Agaricomycetes</taxon>
        <taxon>Agaricomycetidae</taxon>
        <taxon>Agaricales</taxon>
        <taxon>Marasmiineae</taxon>
        <taxon>Physalacriaceae</taxon>
        <taxon>Armillaria</taxon>
    </lineage>
</organism>